<keyword evidence="3 7" id="KW-0812">Transmembrane</keyword>
<sequence>MAEEQHATTATRPPEEGYRRLTRDPERRVLAGVCTGIGRFTGIDPVVYRVGFAVLVLAHGQGILLYIAAALLMPGRPGESSAAEKLFKRWLDGAGVLSVLGALLCAGVALSLFGGVSTDSIAVLTVFGLVLLVAHARGVDLVGTARSFPERLAGHPPRPAPAYGEAAFQGSGSGTSLHQDVFGTSRGAGGGLPEGMIDLATLGSPRTPGAGQGTPPADDGPFGTGLPFPGDAPYPGGTAGATAAPARTRAPRAKSPLTPITLLAAMAAAAAMTPVAHGREPLDAALVIMAPALAVVGLGMVLGAWFRVRGLATVGALLTVALLTTSAATAVPADMRYMDVDWRPTDATLSHQEYRLGIGTARLDLTALPVDRGRRVTIDAKVTAGDLRVAVPRATRVVLDARVGLGDLSVGGRTISGPNAKSADVLEPEGAAVRNPPEIVLRIRARLGDVKVTRD</sequence>
<dbReference type="Proteomes" id="UP001596380">
    <property type="component" value="Unassembled WGS sequence"/>
</dbReference>
<keyword evidence="2" id="KW-1003">Cell membrane</keyword>
<keyword evidence="4 7" id="KW-1133">Transmembrane helix</keyword>
<feature type="transmembrane region" description="Helical" evidence="7">
    <location>
        <begin position="120"/>
        <end position="139"/>
    </location>
</feature>
<evidence type="ECO:0000313" key="9">
    <source>
        <dbReference type="EMBL" id="MFC6884356.1"/>
    </source>
</evidence>
<evidence type="ECO:0000256" key="2">
    <source>
        <dbReference type="ARBA" id="ARBA00022475"/>
    </source>
</evidence>
<evidence type="ECO:0000313" key="10">
    <source>
        <dbReference type="Proteomes" id="UP001596380"/>
    </source>
</evidence>
<evidence type="ECO:0000256" key="7">
    <source>
        <dbReference type="SAM" id="Phobius"/>
    </source>
</evidence>
<evidence type="ECO:0000256" key="5">
    <source>
        <dbReference type="ARBA" id="ARBA00023136"/>
    </source>
</evidence>
<dbReference type="EMBL" id="JBHSXS010000026">
    <property type="protein sequence ID" value="MFC6884356.1"/>
    <property type="molecule type" value="Genomic_DNA"/>
</dbReference>
<name>A0ABW2CRD0_9ACTN</name>
<feature type="region of interest" description="Disordered" evidence="6">
    <location>
        <begin position="201"/>
        <end position="253"/>
    </location>
</feature>
<protein>
    <submittedName>
        <fullName evidence="9">PspC domain-containing protein</fullName>
    </submittedName>
</protein>
<keyword evidence="10" id="KW-1185">Reference proteome</keyword>
<feature type="region of interest" description="Disordered" evidence="6">
    <location>
        <begin position="1"/>
        <end position="21"/>
    </location>
</feature>
<dbReference type="RefSeq" id="WP_160821904.1">
    <property type="nucleotide sequence ID" value="NZ_JBHSXE010000001.1"/>
</dbReference>
<keyword evidence="5 7" id="KW-0472">Membrane</keyword>
<feature type="transmembrane region" description="Helical" evidence="7">
    <location>
        <begin position="284"/>
        <end position="304"/>
    </location>
</feature>
<proteinExistence type="predicted"/>
<evidence type="ECO:0000256" key="4">
    <source>
        <dbReference type="ARBA" id="ARBA00022989"/>
    </source>
</evidence>
<feature type="domain" description="Phage shock protein PspC N-terminal" evidence="8">
    <location>
        <begin position="19"/>
        <end position="74"/>
    </location>
</feature>
<dbReference type="Pfam" id="PF04024">
    <property type="entry name" value="PspC"/>
    <property type="match status" value="1"/>
</dbReference>
<dbReference type="PANTHER" id="PTHR33885:SF3">
    <property type="entry name" value="PHAGE SHOCK PROTEIN C"/>
    <property type="match status" value="1"/>
</dbReference>
<comment type="subcellular location">
    <subcellularLocation>
        <location evidence="1">Cell membrane</location>
        <topology evidence="1">Single-pass membrane protein</topology>
    </subcellularLocation>
</comment>
<reference evidence="10" key="1">
    <citation type="journal article" date="2019" name="Int. J. Syst. Evol. Microbiol.">
        <title>The Global Catalogue of Microorganisms (GCM) 10K type strain sequencing project: providing services to taxonomists for standard genome sequencing and annotation.</title>
        <authorList>
            <consortium name="The Broad Institute Genomics Platform"/>
            <consortium name="The Broad Institute Genome Sequencing Center for Infectious Disease"/>
            <person name="Wu L."/>
            <person name="Ma J."/>
        </authorList>
    </citation>
    <scope>NUCLEOTIDE SEQUENCE [LARGE SCALE GENOMIC DNA]</scope>
    <source>
        <strain evidence="10">JCM 3369</strain>
    </source>
</reference>
<evidence type="ECO:0000259" key="8">
    <source>
        <dbReference type="Pfam" id="PF04024"/>
    </source>
</evidence>
<feature type="transmembrane region" description="Helical" evidence="7">
    <location>
        <begin position="94"/>
        <end position="114"/>
    </location>
</feature>
<comment type="caution">
    <text evidence="9">The sequence shown here is derived from an EMBL/GenBank/DDBJ whole genome shotgun (WGS) entry which is preliminary data.</text>
</comment>
<dbReference type="PANTHER" id="PTHR33885">
    <property type="entry name" value="PHAGE SHOCK PROTEIN C"/>
    <property type="match status" value="1"/>
</dbReference>
<organism evidence="9 10">
    <name type="scientific">Actinomadura yumaensis</name>
    <dbReference type="NCBI Taxonomy" id="111807"/>
    <lineage>
        <taxon>Bacteria</taxon>
        <taxon>Bacillati</taxon>
        <taxon>Actinomycetota</taxon>
        <taxon>Actinomycetes</taxon>
        <taxon>Streptosporangiales</taxon>
        <taxon>Thermomonosporaceae</taxon>
        <taxon>Actinomadura</taxon>
    </lineage>
</organism>
<feature type="transmembrane region" description="Helical" evidence="7">
    <location>
        <begin position="257"/>
        <end position="278"/>
    </location>
</feature>
<accession>A0ABW2CRD0</accession>
<dbReference type="InterPro" id="IPR007168">
    <property type="entry name" value="Phageshock_PspC_N"/>
</dbReference>
<feature type="transmembrane region" description="Helical" evidence="7">
    <location>
        <begin position="311"/>
        <end position="331"/>
    </location>
</feature>
<evidence type="ECO:0000256" key="1">
    <source>
        <dbReference type="ARBA" id="ARBA00004162"/>
    </source>
</evidence>
<dbReference type="InterPro" id="IPR052027">
    <property type="entry name" value="PspC"/>
</dbReference>
<gene>
    <name evidence="9" type="ORF">ACFQKB_31675</name>
</gene>
<evidence type="ECO:0000256" key="6">
    <source>
        <dbReference type="SAM" id="MobiDB-lite"/>
    </source>
</evidence>
<evidence type="ECO:0000256" key="3">
    <source>
        <dbReference type="ARBA" id="ARBA00022692"/>
    </source>
</evidence>
<feature type="transmembrane region" description="Helical" evidence="7">
    <location>
        <begin position="50"/>
        <end position="73"/>
    </location>
</feature>